<sequence length="120" mass="13158">MLKIFVVQRPVEIGPSESLTNHGDIARSGRHSHLKVAEPPNERAAASLGERHACLIYCEGCRCFPVLFDQLAAARPIGGTELLSESGGLSVRALHGWIQRSIKLPRKPEMMVFGLLRVFG</sequence>
<dbReference type="EMBL" id="AGNL01020885">
    <property type="protein sequence ID" value="EJK60592.1"/>
    <property type="molecule type" value="Genomic_DNA"/>
</dbReference>
<proteinExistence type="predicted"/>
<gene>
    <name evidence="1" type="ORF">THAOC_19022</name>
</gene>
<accession>K0SQF8</accession>
<organism evidence="1 2">
    <name type="scientific">Thalassiosira oceanica</name>
    <name type="common">Marine diatom</name>
    <dbReference type="NCBI Taxonomy" id="159749"/>
    <lineage>
        <taxon>Eukaryota</taxon>
        <taxon>Sar</taxon>
        <taxon>Stramenopiles</taxon>
        <taxon>Ochrophyta</taxon>
        <taxon>Bacillariophyta</taxon>
        <taxon>Coscinodiscophyceae</taxon>
        <taxon>Thalassiosirophycidae</taxon>
        <taxon>Thalassiosirales</taxon>
        <taxon>Thalassiosiraceae</taxon>
        <taxon>Thalassiosira</taxon>
    </lineage>
</organism>
<dbReference type="Proteomes" id="UP000266841">
    <property type="component" value="Unassembled WGS sequence"/>
</dbReference>
<name>K0SQF8_THAOC</name>
<protein>
    <submittedName>
        <fullName evidence="1">Uncharacterized protein</fullName>
    </submittedName>
</protein>
<keyword evidence="2" id="KW-1185">Reference proteome</keyword>
<comment type="caution">
    <text evidence="1">The sequence shown here is derived from an EMBL/GenBank/DDBJ whole genome shotgun (WGS) entry which is preliminary data.</text>
</comment>
<dbReference type="AlphaFoldDB" id="K0SQF8"/>
<reference evidence="1 2" key="1">
    <citation type="journal article" date="2012" name="Genome Biol.">
        <title>Genome and low-iron response of an oceanic diatom adapted to chronic iron limitation.</title>
        <authorList>
            <person name="Lommer M."/>
            <person name="Specht M."/>
            <person name="Roy A.S."/>
            <person name="Kraemer L."/>
            <person name="Andreson R."/>
            <person name="Gutowska M.A."/>
            <person name="Wolf J."/>
            <person name="Bergner S.V."/>
            <person name="Schilhabel M.B."/>
            <person name="Klostermeier U.C."/>
            <person name="Beiko R.G."/>
            <person name="Rosenstiel P."/>
            <person name="Hippler M."/>
            <person name="Laroche J."/>
        </authorList>
    </citation>
    <scope>NUCLEOTIDE SEQUENCE [LARGE SCALE GENOMIC DNA]</scope>
    <source>
        <strain evidence="1 2">CCMP1005</strain>
    </source>
</reference>
<evidence type="ECO:0000313" key="1">
    <source>
        <dbReference type="EMBL" id="EJK60592.1"/>
    </source>
</evidence>
<evidence type="ECO:0000313" key="2">
    <source>
        <dbReference type="Proteomes" id="UP000266841"/>
    </source>
</evidence>